<dbReference type="Gene3D" id="2.160.10.10">
    <property type="entry name" value="Hexapeptide repeat proteins"/>
    <property type="match status" value="1"/>
</dbReference>
<dbReference type="EMBL" id="GL377663">
    <property type="protein sequence ID" value="EFJ09409.1"/>
    <property type="molecule type" value="Genomic_DNA"/>
</dbReference>
<gene>
    <name evidence="9" type="ORF">SELMODRAFT_129936</name>
</gene>
<dbReference type="GO" id="GO:0003743">
    <property type="term" value="F:translation initiation factor activity"/>
    <property type="evidence" value="ECO:0000318"/>
    <property type="project" value="GO_Central"/>
</dbReference>
<evidence type="ECO:0000313" key="10">
    <source>
        <dbReference type="Proteomes" id="UP000001514"/>
    </source>
</evidence>
<comment type="subunit">
    <text evidence="6">Component of the translation initiation factor 2B (eIF2B) complex which is a heterodecamer of two sets of five different subunits: alpha, beta, gamma, delta and epsilon. Subunits alpha, beta and delta comprise a regulatory subcomplex and subunits epsilon and gamma comprise a catalytic subcomplex. Within the complex, the hexameric regulatory complex resides at the center, with the two heterodimeric catalytic subcomplexes bound on opposite sides.</text>
</comment>
<protein>
    <recommendedName>
        <fullName evidence="4">Translation initiation factor eIF2B subunit epsilon</fullName>
    </recommendedName>
    <alternativeName>
        <fullName evidence="5">eIF2B GDP-GTP exchange factor subunit epsilon</fullName>
    </alternativeName>
</protein>
<evidence type="ECO:0000256" key="2">
    <source>
        <dbReference type="ARBA" id="ARBA00007878"/>
    </source>
</evidence>
<dbReference type="Gene3D" id="3.90.550.10">
    <property type="entry name" value="Spore Coat Polysaccharide Biosynthesis Protein SpsA, Chain A"/>
    <property type="match status" value="1"/>
</dbReference>
<dbReference type="SUPFAM" id="SSF53448">
    <property type="entry name" value="Nucleotide-diphospho-sugar transferases"/>
    <property type="match status" value="1"/>
</dbReference>
<evidence type="ECO:0000256" key="7">
    <source>
        <dbReference type="SAM" id="MobiDB-lite"/>
    </source>
</evidence>
<feature type="compositionally biased region" description="Acidic residues" evidence="7">
    <location>
        <begin position="437"/>
        <end position="448"/>
    </location>
</feature>
<feature type="region of interest" description="Disordered" evidence="7">
    <location>
        <begin position="430"/>
        <end position="454"/>
    </location>
</feature>
<dbReference type="InterPro" id="IPR044123">
    <property type="entry name" value="W2_eIF2B_epsilon"/>
</dbReference>
<dbReference type="PANTHER" id="PTHR45887:SF1">
    <property type="entry name" value="TRANSLATION INITIATION FACTOR EIF-2B SUBUNIT EPSILON"/>
    <property type="match status" value="1"/>
</dbReference>
<evidence type="ECO:0000256" key="1">
    <source>
        <dbReference type="ARBA" id="ARBA00004514"/>
    </source>
</evidence>
<name>D8T1L4_SELML</name>
<evidence type="ECO:0000256" key="6">
    <source>
        <dbReference type="ARBA" id="ARBA00046432"/>
    </source>
</evidence>
<dbReference type="eggNOG" id="KOG1461">
    <property type="taxonomic scope" value="Eukaryota"/>
</dbReference>
<dbReference type="SMART" id="SM00515">
    <property type="entry name" value="eIF5C"/>
    <property type="match status" value="1"/>
</dbReference>
<dbReference type="GO" id="GO:0031369">
    <property type="term" value="F:translation initiation factor binding"/>
    <property type="evidence" value="ECO:0000318"/>
    <property type="project" value="GO_Central"/>
</dbReference>
<dbReference type="InterPro" id="IPR051956">
    <property type="entry name" value="eIF2B_epsilon"/>
</dbReference>
<dbReference type="PANTHER" id="PTHR45887">
    <property type="entry name" value="TRANSLATION INITIATION FACTOR EIF-2B SUBUNIT EPSILON"/>
    <property type="match status" value="1"/>
</dbReference>
<dbReference type="Gene3D" id="1.25.40.180">
    <property type="match status" value="1"/>
</dbReference>
<dbReference type="InParanoid" id="D8T1L4"/>
<dbReference type="Pfam" id="PF00483">
    <property type="entry name" value="NTP_transferase"/>
    <property type="match status" value="1"/>
</dbReference>
<dbReference type="SUPFAM" id="SSF48371">
    <property type="entry name" value="ARM repeat"/>
    <property type="match status" value="1"/>
</dbReference>
<dbReference type="InterPro" id="IPR003307">
    <property type="entry name" value="W2_domain"/>
</dbReference>
<evidence type="ECO:0000256" key="5">
    <source>
        <dbReference type="ARBA" id="ARBA00044345"/>
    </source>
</evidence>
<dbReference type="FunFam" id="1.25.40.180:FF:000022">
    <property type="entry name" value="Translation initiation factor eIF-2B epsilon subunit"/>
    <property type="match status" value="1"/>
</dbReference>
<sequence>MAAQRAGRRGQEMADDEAHTPLQAILLADSFTQRFRPITMERPKVLLPLVGVPMIDYTLEWLASAGIEEVFVFCCAHAKQVTSYLKTSRWNFKLTCIQSDDCVSVGDALRSIDQRNVVLSSSKVLGDFVLVSGDTVSNMPLKEVIQEHKARRTKDKLAVMTMVVKRCKPSPLTHQTRLGNEELVLAIDPATKQLLHYGAPNKQRQSILLDKNLLAGRQGVRLHLDMQDCHIDICSPEVLMLFTDNFDYQQMRRDFVRGLLSDEIMGNKVYTYEIFEDYATRIDNFRAYDVVSKDVLHRWTYPIVPEVSFSDSQATVNLDRCNKYREQGATVSRNALIGENTFLGQGTTIGSHSKIKNSVIGRGCKIGENVIVEGSYIWDNVTIADNVQVIQSIICDGVLVKAGARLEPGVVLSFKVTIGESFTVPQYSKISRVPEPTEQDSSDEELEYADSTGDDSGGRIYISANKVQVGQDGAGYRWFKDAVHDEEWKQSVAAISGEKIKELMAKQEQEEDDIQDVDVIPEEKLLSDEEESVDEDDNFEKEVEENFKRAVNGVKLENVVLEVNSLKLGYNKAFSDCAGAMFRAMLNLALETPHSTAAELLSTTKQVISKWSTLFRNFLKSEDDQIEVLLKFEELCLESASEFSPLFSKVVEELYDKDLVSEEAVMSWASEKAGAEEADKVFLRQCESFIKWLNEAEEEESEED</sequence>
<comment type="similarity">
    <text evidence="2">Belongs to the eIF-2B gamma/epsilon subunits family.</text>
</comment>
<evidence type="ECO:0000256" key="4">
    <source>
        <dbReference type="ARBA" id="ARBA00044144"/>
    </source>
</evidence>
<dbReference type="AlphaFoldDB" id="D8T1L4"/>
<dbReference type="FunFam" id="3.90.550.10:FF:000106">
    <property type="entry name" value="Translation initiation factor eIF-2B subunit epsilon"/>
    <property type="match status" value="1"/>
</dbReference>
<dbReference type="InterPro" id="IPR056764">
    <property type="entry name" value="LbH_EIF2B3/5"/>
</dbReference>
<dbReference type="InterPro" id="IPR005835">
    <property type="entry name" value="NTP_transferase_dom"/>
</dbReference>
<dbReference type="Pfam" id="PF02020">
    <property type="entry name" value="W2"/>
    <property type="match status" value="1"/>
</dbReference>
<dbReference type="Pfam" id="PF25084">
    <property type="entry name" value="LbH_EIF2B"/>
    <property type="match status" value="1"/>
</dbReference>
<dbReference type="GO" id="GO:0005829">
    <property type="term" value="C:cytosol"/>
    <property type="evidence" value="ECO:0007669"/>
    <property type="project" value="UniProtKB-SubCell"/>
</dbReference>
<dbReference type="InterPro" id="IPR035543">
    <property type="entry name" value="eIF-2B_epsilon_N"/>
</dbReference>
<dbReference type="InterPro" id="IPR016024">
    <property type="entry name" value="ARM-type_fold"/>
</dbReference>
<dbReference type="Gramene" id="EFJ09409">
    <property type="protein sequence ID" value="EFJ09409"/>
    <property type="gene ID" value="SELMODRAFT_129936"/>
</dbReference>
<organism evidence="10">
    <name type="scientific">Selaginella moellendorffii</name>
    <name type="common">Spikemoss</name>
    <dbReference type="NCBI Taxonomy" id="88036"/>
    <lineage>
        <taxon>Eukaryota</taxon>
        <taxon>Viridiplantae</taxon>
        <taxon>Streptophyta</taxon>
        <taxon>Embryophyta</taxon>
        <taxon>Tracheophyta</taxon>
        <taxon>Lycopodiopsida</taxon>
        <taxon>Selaginellales</taxon>
        <taxon>Selaginellaceae</taxon>
        <taxon>Selaginella</taxon>
    </lineage>
</organism>
<evidence type="ECO:0000313" key="9">
    <source>
        <dbReference type="EMBL" id="EFJ09409.1"/>
    </source>
</evidence>
<evidence type="ECO:0000256" key="3">
    <source>
        <dbReference type="ARBA" id="ARBA00022490"/>
    </source>
</evidence>
<dbReference type="CDD" id="cd05787">
    <property type="entry name" value="LbH_eIF2B_epsilon"/>
    <property type="match status" value="1"/>
</dbReference>
<dbReference type="KEGG" id="smo:SELMODRAFT_129936"/>
<comment type="subcellular location">
    <subcellularLocation>
        <location evidence="1">Cytoplasm</location>
        <location evidence="1">Cytosol</location>
    </subcellularLocation>
</comment>
<reference evidence="9 10" key="1">
    <citation type="journal article" date="2011" name="Science">
        <title>The Selaginella genome identifies genetic changes associated with the evolution of vascular plants.</title>
        <authorList>
            <person name="Banks J.A."/>
            <person name="Nishiyama T."/>
            <person name="Hasebe M."/>
            <person name="Bowman J.L."/>
            <person name="Gribskov M."/>
            <person name="dePamphilis C."/>
            <person name="Albert V.A."/>
            <person name="Aono N."/>
            <person name="Aoyama T."/>
            <person name="Ambrose B.A."/>
            <person name="Ashton N.W."/>
            <person name="Axtell M.J."/>
            <person name="Barker E."/>
            <person name="Barker M.S."/>
            <person name="Bennetzen J.L."/>
            <person name="Bonawitz N.D."/>
            <person name="Chapple C."/>
            <person name="Cheng C."/>
            <person name="Correa L.G."/>
            <person name="Dacre M."/>
            <person name="DeBarry J."/>
            <person name="Dreyer I."/>
            <person name="Elias M."/>
            <person name="Engstrom E.M."/>
            <person name="Estelle M."/>
            <person name="Feng L."/>
            <person name="Finet C."/>
            <person name="Floyd S.K."/>
            <person name="Frommer W.B."/>
            <person name="Fujita T."/>
            <person name="Gramzow L."/>
            <person name="Gutensohn M."/>
            <person name="Harholt J."/>
            <person name="Hattori M."/>
            <person name="Heyl A."/>
            <person name="Hirai T."/>
            <person name="Hiwatashi Y."/>
            <person name="Ishikawa M."/>
            <person name="Iwata M."/>
            <person name="Karol K.G."/>
            <person name="Koehler B."/>
            <person name="Kolukisaoglu U."/>
            <person name="Kubo M."/>
            <person name="Kurata T."/>
            <person name="Lalonde S."/>
            <person name="Li K."/>
            <person name="Li Y."/>
            <person name="Litt A."/>
            <person name="Lyons E."/>
            <person name="Manning G."/>
            <person name="Maruyama T."/>
            <person name="Michael T.P."/>
            <person name="Mikami K."/>
            <person name="Miyazaki S."/>
            <person name="Morinaga S."/>
            <person name="Murata T."/>
            <person name="Mueller-Roeber B."/>
            <person name="Nelson D.R."/>
            <person name="Obara M."/>
            <person name="Oguri Y."/>
            <person name="Olmstead R.G."/>
            <person name="Onodera N."/>
            <person name="Petersen B.L."/>
            <person name="Pils B."/>
            <person name="Prigge M."/>
            <person name="Rensing S.A."/>
            <person name="Riano-Pachon D.M."/>
            <person name="Roberts A.W."/>
            <person name="Sato Y."/>
            <person name="Scheller H.V."/>
            <person name="Schulz B."/>
            <person name="Schulz C."/>
            <person name="Shakirov E.V."/>
            <person name="Shibagaki N."/>
            <person name="Shinohara N."/>
            <person name="Shippen D.E."/>
            <person name="Soerensen I."/>
            <person name="Sotooka R."/>
            <person name="Sugimoto N."/>
            <person name="Sugita M."/>
            <person name="Sumikawa N."/>
            <person name="Tanurdzic M."/>
            <person name="Theissen G."/>
            <person name="Ulvskov P."/>
            <person name="Wakazuki S."/>
            <person name="Weng J.K."/>
            <person name="Willats W.W."/>
            <person name="Wipf D."/>
            <person name="Wolf P.G."/>
            <person name="Yang L."/>
            <person name="Zimmer A.D."/>
            <person name="Zhu Q."/>
            <person name="Mitros T."/>
            <person name="Hellsten U."/>
            <person name="Loque D."/>
            <person name="Otillar R."/>
            <person name="Salamov A."/>
            <person name="Schmutz J."/>
            <person name="Shapiro H."/>
            <person name="Lindquist E."/>
            <person name="Lucas S."/>
            <person name="Rokhsar D."/>
            <person name="Grigoriev I.V."/>
        </authorList>
    </citation>
    <scope>NUCLEOTIDE SEQUENCE [LARGE SCALE GENOMIC DNA]</scope>
</reference>
<feature type="domain" description="W2" evidence="8">
    <location>
        <begin position="529"/>
        <end position="703"/>
    </location>
</feature>
<dbReference type="FunCoup" id="D8T1L4">
    <property type="interactions" value="5229"/>
</dbReference>
<dbReference type="PROSITE" id="PS51363">
    <property type="entry name" value="W2"/>
    <property type="match status" value="1"/>
</dbReference>
<dbReference type="Proteomes" id="UP000001514">
    <property type="component" value="Unassembled WGS sequence"/>
</dbReference>
<dbReference type="GO" id="GO:0005085">
    <property type="term" value="F:guanyl-nucleotide exchange factor activity"/>
    <property type="evidence" value="ECO:0000318"/>
    <property type="project" value="GO_Central"/>
</dbReference>
<accession>D8T1L4</accession>
<keyword evidence="3" id="KW-0963">Cytoplasm</keyword>
<dbReference type="GO" id="GO:0005851">
    <property type="term" value="C:eukaryotic translation initiation factor 2B complex"/>
    <property type="evidence" value="ECO:0000318"/>
    <property type="project" value="GO_Central"/>
</dbReference>
<dbReference type="CDD" id="cd11558">
    <property type="entry name" value="W2_eIF2B_epsilon"/>
    <property type="match status" value="1"/>
</dbReference>
<dbReference type="STRING" id="88036.D8T1L4"/>
<proteinExistence type="inferred from homology"/>
<evidence type="ECO:0000259" key="8">
    <source>
        <dbReference type="PROSITE" id="PS51363"/>
    </source>
</evidence>
<dbReference type="OMA" id="FVICRSH"/>
<keyword evidence="10" id="KW-1185">Reference proteome</keyword>
<dbReference type="HOGENOM" id="CLU_012507_1_0_1"/>
<dbReference type="CDD" id="cd04197">
    <property type="entry name" value="eIF-2B_epsilon_N"/>
    <property type="match status" value="1"/>
</dbReference>
<dbReference type="InterPro" id="IPR029044">
    <property type="entry name" value="Nucleotide-diphossugar_trans"/>
</dbReference>